<evidence type="ECO:0000256" key="4">
    <source>
        <dbReference type="SAM" id="MobiDB-lite"/>
    </source>
</evidence>
<organism evidence="6 7">
    <name type="scientific">Stieleria marina</name>
    <dbReference type="NCBI Taxonomy" id="1930275"/>
    <lineage>
        <taxon>Bacteria</taxon>
        <taxon>Pseudomonadati</taxon>
        <taxon>Planctomycetota</taxon>
        <taxon>Planctomycetia</taxon>
        <taxon>Pirellulales</taxon>
        <taxon>Pirellulaceae</taxon>
        <taxon>Stieleria</taxon>
    </lineage>
</organism>
<feature type="domain" description="HTH hxlR-type" evidence="5">
    <location>
        <begin position="30"/>
        <end position="128"/>
    </location>
</feature>
<evidence type="ECO:0000313" key="7">
    <source>
        <dbReference type="Proteomes" id="UP000319817"/>
    </source>
</evidence>
<dbReference type="InterPro" id="IPR036390">
    <property type="entry name" value="WH_DNA-bd_sf"/>
</dbReference>
<proteinExistence type="predicted"/>
<feature type="compositionally biased region" description="Basic residues" evidence="4">
    <location>
        <begin position="1"/>
        <end position="16"/>
    </location>
</feature>
<dbReference type="PANTHER" id="PTHR33204">
    <property type="entry name" value="TRANSCRIPTIONAL REGULATOR, MARR FAMILY"/>
    <property type="match status" value="1"/>
</dbReference>
<evidence type="ECO:0000256" key="2">
    <source>
        <dbReference type="ARBA" id="ARBA00023125"/>
    </source>
</evidence>
<dbReference type="SUPFAM" id="SSF46785">
    <property type="entry name" value="Winged helix' DNA-binding domain"/>
    <property type="match status" value="1"/>
</dbReference>
<feature type="region of interest" description="Disordered" evidence="4">
    <location>
        <begin position="1"/>
        <end position="26"/>
    </location>
</feature>
<sequence length="136" mass="15157">MAKKKKAARPASKRATKPASKPCPTRRSPCPIACTLDVIGDRWTLLVVRDLFLGRTRFKEFTASPESIPTNILSERLQRLLQSGVIKQVPASDGSKRLAYELTDKGDALRPLIKAVTKWGLQWEEGTRIGMTPLEK</sequence>
<dbReference type="GO" id="GO:0003677">
    <property type="term" value="F:DNA binding"/>
    <property type="evidence" value="ECO:0007669"/>
    <property type="project" value="UniProtKB-KW"/>
</dbReference>
<keyword evidence="1" id="KW-0805">Transcription regulation</keyword>
<dbReference type="InterPro" id="IPR036388">
    <property type="entry name" value="WH-like_DNA-bd_sf"/>
</dbReference>
<dbReference type="PANTHER" id="PTHR33204:SF37">
    <property type="entry name" value="HTH-TYPE TRANSCRIPTIONAL REGULATOR YODB"/>
    <property type="match status" value="1"/>
</dbReference>
<protein>
    <submittedName>
        <fullName evidence="6">Putative HTH-type transcriptional regulator YybR</fullName>
    </submittedName>
</protein>
<dbReference type="InterPro" id="IPR002577">
    <property type="entry name" value="HTH_HxlR"/>
</dbReference>
<gene>
    <name evidence="6" type="primary">yybR_2</name>
    <name evidence="6" type="ORF">K239x_35410</name>
</gene>
<dbReference type="PROSITE" id="PS51118">
    <property type="entry name" value="HTH_HXLR"/>
    <property type="match status" value="1"/>
</dbReference>
<dbReference type="OrthoDB" id="9791143at2"/>
<name>A0A517NWN4_9BACT</name>
<dbReference type="Pfam" id="PF01638">
    <property type="entry name" value="HxlR"/>
    <property type="match status" value="1"/>
</dbReference>
<keyword evidence="3" id="KW-0804">Transcription</keyword>
<evidence type="ECO:0000256" key="3">
    <source>
        <dbReference type="ARBA" id="ARBA00023163"/>
    </source>
</evidence>
<keyword evidence="7" id="KW-1185">Reference proteome</keyword>
<dbReference type="Proteomes" id="UP000319817">
    <property type="component" value="Chromosome"/>
</dbReference>
<reference evidence="6 7" key="1">
    <citation type="submission" date="2019-02" db="EMBL/GenBank/DDBJ databases">
        <title>Deep-cultivation of Planctomycetes and their phenomic and genomic characterization uncovers novel biology.</title>
        <authorList>
            <person name="Wiegand S."/>
            <person name="Jogler M."/>
            <person name="Boedeker C."/>
            <person name="Pinto D."/>
            <person name="Vollmers J."/>
            <person name="Rivas-Marin E."/>
            <person name="Kohn T."/>
            <person name="Peeters S.H."/>
            <person name="Heuer A."/>
            <person name="Rast P."/>
            <person name="Oberbeckmann S."/>
            <person name="Bunk B."/>
            <person name="Jeske O."/>
            <person name="Meyerdierks A."/>
            <person name="Storesund J.E."/>
            <person name="Kallscheuer N."/>
            <person name="Luecker S."/>
            <person name="Lage O.M."/>
            <person name="Pohl T."/>
            <person name="Merkel B.J."/>
            <person name="Hornburger P."/>
            <person name="Mueller R.-W."/>
            <person name="Bruemmer F."/>
            <person name="Labrenz M."/>
            <person name="Spormann A.M."/>
            <person name="Op den Camp H."/>
            <person name="Overmann J."/>
            <person name="Amann R."/>
            <person name="Jetten M.S.M."/>
            <person name="Mascher T."/>
            <person name="Medema M.H."/>
            <person name="Devos D.P."/>
            <person name="Kaster A.-K."/>
            <person name="Ovreas L."/>
            <person name="Rohde M."/>
            <person name="Galperin M.Y."/>
            <person name="Jogler C."/>
        </authorList>
    </citation>
    <scope>NUCLEOTIDE SEQUENCE [LARGE SCALE GENOMIC DNA]</scope>
    <source>
        <strain evidence="6 7">K23_9</strain>
    </source>
</reference>
<accession>A0A517NWN4</accession>
<dbReference type="EMBL" id="CP036526">
    <property type="protein sequence ID" value="QDT11543.1"/>
    <property type="molecule type" value="Genomic_DNA"/>
</dbReference>
<keyword evidence="2" id="KW-0238">DNA-binding</keyword>
<dbReference type="RefSeq" id="WP_145419359.1">
    <property type="nucleotide sequence ID" value="NZ_CP036526.1"/>
</dbReference>
<dbReference type="Gene3D" id="1.10.10.10">
    <property type="entry name" value="Winged helix-like DNA-binding domain superfamily/Winged helix DNA-binding domain"/>
    <property type="match status" value="1"/>
</dbReference>
<evidence type="ECO:0000256" key="1">
    <source>
        <dbReference type="ARBA" id="ARBA00023015"/>
    </source>
</evidence>
<evidence type="ECO:0000313" key="6">
    <source>
        <dbReference type="EMBL" id="QDT11543.1"/>
    </source>
</evidence>
<evidence type="ECO:0000259" key="5">
    <source>
        <dbReference type="PROSITE" id="PS51118"/>
    </source>
</evidence>
<dbReference type="AlphaFoldDB" id="A0A517NWN4"/>